<proteinExistence type="predicted"/>
<name>A0A7X6DGC3_9BURK</name>
<comment type="caution">
    <text evidence="2">The sequence shown here is derived from an EMBL/GenBank/DDBJ whole genome shotgun (WGS) entry which is preliminary data.</text>
</comment>
<dbReference type="AlphaFoldDB" id="A0A7X6DGC3"/>
<dbReference type="Proteomes" id="UP000521868">
    <property type="component" value="Unassembled WGS sequence"/>
</dbReference>
<accession>A0A7X6DGC3</accession>
<sequence>MAPRRAFSGPSPAAELAALVLVAGLAFACVPLALGGIGLGWDALNHHVYLGWIADEPRFDRDFLAASNQSFQYPYLYWPLYKLFASGSSGTTGGVVLVSLNLLAVPALWLLARAGVPDASWYGLAMRWLGVALAFLTGVVLSLFDATSNDVLAAIPLVWAVALGVQPMVPRRQDSSGSRTLVLLSGLCAGASVAFKLSNGPLAILLPFLWGFHGQSVRQRLGHVALGSFAALAGFLLLYGWWGWQMWIHYGNPIYPFHDHWFEPLRAWRRGQ</sequence>
<evidence type="ECO:0000256" key="1">
    <source>
        <dbReference type="SAM" id="Phobius"/>
    </source>
</evidence>
<gene>
    <name evidence="2" type="ORF">RAMLITH_12410</name>
</gene>
<keyword evidence="1" id="KW-1133">Transmembrane helix</keyword>
<keyword evidence="1" id="KW-0812">Transmembrane</keyword>
<dbReference type="RefSeq" id="WP_168107762.1">
    <property type="nucleotide sequence ID" value="NZ_VTOX01000004.1"/>
</dbReference>
<keyword evidence="1" id="KW-0472">Membrane</keyword>
<keyword evidence="3" id="KW-1185">Reference proteome</keyword>
<evidence type="ECO:0000313" key="3">
    <source>
        <dbReference type="Proteomes" id="UP000521868"/>
    </source>
</evidence>
<organism evidence="2 3">
    <name type="scientific">Ramlibacter lithotrophicus</name>
    <dbReference type="NCBI Taxonomy" id="2606681"/>
    <lineage>
        <taxon>Bacteria</taxon>
        <taxon>Pseudomonadati</taxon>
        <taxon>Pseudomonadota</taxon>
        <taxon>Betaproteobacteria</taxon>
        <taxon>Burkholderiales</taxon>
        <taxon>Comamonadaceae</taxon>
        <taxon>Ramlibacter</taxon>
    </lineage>
</organism>
<dbReference type="EMBL" id="VTOX01000004">
    <property type="protein sequence ID" value="NKE66628.1"/>
    <property type="molecule type" value="Genomic_DNA"/>
</dbReference>
<feature type="transmembrane region" description="Helical" evidence="1">
    <location>
        <begin position="221"/>
        <end position="242"/>
    </location>
</feature>
<feature type="transmembrane region" description="Helical" evidence="1">
    <location>
        <begin position="181"/>
        <end position="209"/>
    </location>
</feature>
<evidence type="ECO:0000313" key="2">
    <source>
        <dbReference type="EMBL" id="NKE66628.1"/>
    </source>
</evidence>
<protein>
    <recommendedName>
        <fullName evidence="4">Glycosyltransferase RgtA/B/C/D-like domain-containing protein</fullName>
    </recommendedName>
</protein>
<evidence type="ECO:0008006" key="4">
    <source>
        <dbReference type="Google" id="ProtNLM"/>
    </source>
</evidence>
<dbReference type="PROSITE" id="PS51257">
    <property type="entry name" value="PROKAR_LIPOPROTEIN"/>
    <property type="match status" value="1"/>
</dbReference>
<reference evidence="2 3" key="1">
    <citation type="journal article" date="2020" name="Nature">
        <title>Bacterial chemolithoautotrophy via manganese oxidation.</title>
        <authorList>
            <person name="Yu H."/>
            <person name="Leadbetter J.R."/>
        </authorList>
    </citation>
    <scope>NUCLEOTIDE SEQUENCE [LARGE SCALE GENOMIC DNA]</scope>
    <source>
        <strain evidence="2 3">RBP-1</strain>
    </source>
</reference>
<feature type="transmembrane region" description="Helical" evidence="1">
    <location>
        <begin position="124"/>
        <end position="144"/>
    </location>
</feature>
<feature type="transmembrane region" description="Helical" evidence="1">
    <location>
        <begin position="92"/>
        <end position="112"/>
    </location>
</feature>
<feature type="transmembrane region" description="Helical" evidence="1">
    <location>
        <begin position="150"/>
        <end position="169"/>
    </location>
</feature>